<organism evidence="1 2">
    <name type="scientific">Hydrobacter penzbergensis</name>
    <dbReference type="NCBI Taxonomy" id="1235997"/>
    <lineage>
        <taxon>Bacteria</taxon>
        <taxon>Pseudomonadati</taxon>
        <taxon>Bacteroidota</taxon>
        <taxon>Chitinophagia</taxon>
        <taxon>Chitinophagales</taxon>
        <taxon>Chitinophagaceae</taxon>
        <taxon>Hydrobacter</taxon>
    </lineage>
</organism>
<keyword evidence="2" id="KW-1185">Reference proteome</keyword>
<evidence type="ECO:0000313" key="1">
    <source>
        <dbReference type="EMBL" id="SDX57911.1"/>
    </source>
</evidence>
<dbReference type="Pfam" id="PF09907">
    <property type="entry name" value="HigB_toxin"/>
    <property type="match status" value="1"/>
</dbReference>
<protein>
    <submittedName>
        <fullName evidence="1">mRNA interferase HigB</fullName>
    </submittedName>
</protein>
<comment type="caution">
    <text evidence="1">The sequence shown here is derived from an EMBL/GenBank/DDBJ whole genome shotgun (WGS) entry which is preliminary data.</text>
</comment>
<dbReference type="Proteomes" id="UP000198711">
    <property type="component" value="Unassembled WGS sequence"/>
</dbReference>
<gene>
    <name evidence="1" type="ORF">SAMN05444410_12051</name>
</gene>
<dbReference type="GO" id="GO:0004519">
    <property type="term" value="F:endonuclease activity"/>
    <property type="evidence" value="ECO:0007669"/>
    <property type="project" value="InterPro"/>
</dbReference>
<accession>A0A8X8IFP8</accession>
<dbReference type="InterPro" id="IPR018669">
    <property type="entry name" value="Toxin_HigB"/>
</dbReference>
<proteinExistence type="predicted"/>
<dbReference type="GO" id="GO:0110001">
    <property type="term" value="C:toxin-antitoxin complex"/>
    <property type="evidence" value="ECO:0007669"/>
    <property type="project" value="InterPro"/>
</dbReference>
<sequence>MIVSKGAGTKPLLMLIINGRLLDSFALAHASTRKSLAAWRKATKEASWKKKQDILFSFPNAKVLGNNRARFEIQHNKYRLIAEVFYEDGLVEVRFIGTHTEYDKIDPLTV</sequence>
<dbReference type="AlphaFoldDB" id="A0A8X8IFP8"/>
<reference evidence="1 2" key="1">
    <citation type="submission" date="2016-10" db="EMBL/GenBank/DDBJ databases">
        <authorList>
            <person name="Varghese N."/>
            <person name="Submissions S."/>
        </authorList>
    </citation>
    <scope>NUCLEOTIDE SEQUENCE [LARGE SCALE GENOMIC DNA]</scope>
    <source>
        <strain evidence="1 2">DSM 25353</strain>
    </source>
</reference>
<dbReference type="GO" id="GO:0003723">
    <property type="term" value="F:RNA binding"/>
    <property type="evidence" value="ECO:0007669"/>
    <property type="project" value="InterPro"/>
</dbReference>
<evidence type="ECO:0000313" key="2">
    <source>
        <dbReference type="Proteomes" id="UP000198711"/>
    </source>
</evidence>
<name>A0A8X8IFP8_9BACT</name>
<dbReference type="EMBL" id="FNNO01000020">
    <property type="protein sequence ID" value="SDX57911.1"/>
    <property type="molecule type" value="Genomic_DNA"/>
</dbReference>